<organism evidence="2 3">
    <name type="scientific">Acinetobacter pittii</name>
    <name type="common">Acinetobacter genomosp. 3</name>
    <dbReference type="NCBI Taxonomy" id="48296"/>
    <lineage>
        <taxon>Bacteria</taxon>
        <taxon>Pseudomonadati</taxon>
        <taxon>Pseudomonadota</taxon>
        <taxon>Gammaproteobacteria</taxon>
        <taxon>Moraxellales</taxon>
        <taxon>Moraxellaceae</taxon>
        <taxon>Acinetobacter</taxon>
        <taxon>Acinetobacter calcoaceticus/baumannii complex</taxon>
    </lineage>
</organism>
<evidence type="ECO:0000313" key="2">
    <source>
        <dbReference type="EMBL" id="USU93362.1"/>
    </source>
</evidence>
<evidence type="ECO:0000256" key="1">
    <source>
        <dbReference type="SAM" id="Phobius"/>
    </source>
</evidence>
<feature type="transmembrane region" description="Helical" evidence="1">
    <location>
        <begin position="6"/>
        <end position="24"/>
    </location>
</feature>
<protein>
    <submittedName>
        <fullName evidence="2">Uncharacterized protein</fullName>
    </submittedName>
</protein>
<keyword evidence="1" id="KW-0812">Transmembrane</keyword>
<evidence type="ECO:0000313" key="3">
    <source>
        <dbReference type="Proteomes" id="UP001055514"/>
    </source>
</evidence>
<accession>A0AAE9M5Y8</accession>
<keyword evidence="1" id="KW-0472">Membrane</keyword>
<name>A0AAE9M5Y8_ACIPI</name>
<gene>
    <name evidence="2" type="ORF">MWH18_13485</name>
</gene>
<reference evidence="2" key="1">
    <citation type="submission" date="2022-04" db="EMBL/GenBank/DDBJ databases">
        <title>Emergence of ST220 Acinetobacter pittii strain in bloodstream infection, which co-producing chromosomal NDM-1 and OXA-820 carbapenemases.</title>
        <authorList>
            <person name="Tian C."/>
            <person name="Xing M."/>
            <person name="Fu L."/>
            <person name="Xia D."/>
        </authorList>
    </citation>
    <scope>NUCLEOTIDE SEQUENCE</scope>
    <source>
        <strain evidence="2">TCM</strain>
    </source>
</reference>
<sequence length="90" mass="10402">MMTNATIILVLITANIATLATLLLVKFKIISQKKAFSYFTWVLFIFCISLYFKLFGDKVDIDRSDIWLICVMGYSIVFGPEDWGMYDQNN</sequence>
<feature type="transmembrane region" description="Helical" evidence="1">
    <location>
        <begin position="36"/>
        <end position="54"/>
    </location>
</feature>
<keyword evidence="1" id="KW-1133">Transmembrane helix</keyword>
<proteinExistence type="predicted"/>
<dbReference type="AlphaFoldDB" id="A0AAE9M5Y8"/>
<feature type="transmembrane region" description="Helical" evidence="1">
    <location>
        <begin position="66"/>
        <end position="86"/>
    </location>
</feature>
<dbReference type="EMBL" id="CP095407">
    <property type="protein sequence ID" value="USU93362.1"/>
    <property type="molecule type" value="Genomic_DNA"/>
</dbReference>
<dbReference type="Proteomes" id="UP001055514">
    <property type="component" value="Chromosome"/>
</dbReference>
<dbReference type="RefSeq" id="WP_126117639.1">
    <property type="nucleotide sequence ID" value="NZ_CP029610.1"/>
</dbReference>